<reference evidence="4 5" key="1">
    <citation type="submission" date="2023-07" db="EMBL/GenBank/DDBJ databases">
        <title>Novel Shewanella species isolated from Baltic Sea sediments.</title>
        <authorList>
            <person name="Martin-Rodriguez A.J."/>
        </authorList>
    </citation>
    <scope>NUCLEOTIDE SEQUENCE [LARGE SCALE GENOMIC DNA]</scope>
    <source>
        <strain evidence="4 5">SP2S1-2</strain>
    </source>
</reference>
<evidence type="ECO:0000256" key="3">
    <source>
        <dbReference type="SAM" id="SignalP"/>
    </source>
</evidence>
<keyword evidence="5" id="KW-1185">Reference proteome</keyword>
<accession>A0ABU3G5Q8</accession>
<organism evidence="4 5">
    <name type="scientific">Shewanella scandinavica</name>
    <dbReference type="NCBI Taxonomy" id="3063538"/>
    <lineage>
        <taxon>Bacteria</taxon>
        <taxon>Pseudomonadati</taxon>
        <taxon>Pseudomonadota</taxon>
        <taxon>Gammaproteobacteria</taxon>
        <taxon>Alteromonadales</taxon>
        <taxon>Shewanellaceae</taxon>
        <taxon>Shewanella</taxon>
    </lineage>
</organism>
<feature type="chain" id="PRO_5047376040" evidence="3">
    <location>
        <begin position="22"/>
        <end position="212"/>
    </location>
</feature>
<gene>
    <name evidence="4" type="ORF">Q4Q50_22100</name>
</gene>
<keyword evidence="3" id="KW-0732">Signal</keyword>
<dbReference type="RefSeq" id="WP_311901177.1">
    <property type="nucleotide sequence ID" value="NZ_JAUOES010000052.1"/>
</dbReference>
<feature type="coiled-coil region" evidence="1">
    <location>
        <begin position="59"/>
        <end position="96"/>
    </location>
</feature>
<dbReference type="EMBL" id="JAUOES010000052">
    <property type="protein sequence ID" value="MDT3282980.1"/>
    <property type="molecule type" value="Genomic_DNA"/>
</dbReference>
<keyword evidence="2" id="KW-0472">Membrane</keyword>
<proteinExistence type="predicted"/>
<sequence>MKKVLPLIFTLLTILSSNLQAQINNESRLETLPASESGQIIRTIDAEKAQVPLPNNNQNQDLLDTIEQYKKVVGDLKSEQQELKNSLTEIENTNSSMNYSMWISILLACVTVIITTLGVVVAVVAFYGYRNVRDSAKEAAHIVASDVAKMEANIQINHVAKTEIARLLDAGELKEHLESAVDLIIRANFTTSVITGSSGFNKYPEVDEEVNE</sequence>
<name>A0ABU3G5Q8_9GAMM</name>
<evidence type="ECO:0000313" key="5">
    <source>
        <dbReference type="Proteomes" id="UP001249505"/>
    </source>
</evidence>
<keyword evidence="1" id="KW-0175">Coiled coil</keyword>
<dbReference type="Proteomes" id="UP001249505">
    <property type="component" value="Unassembled WGS sequence"/>
</dbReference>
<evidence type="ECO:0000313" key="4">
    <source>
        <dbReference type="EMBL" id="MDT3282980.1"/>
    </source>
</evidence>
<keyword evidence="2" id="KW-1133">Transmembrane helix</keyword>
<feature type="signal peptide" evidence="3">
    <location>
        <begin position="1"/>
        <end position="21"/>
    </location>
</feature>
<keyword evidence="2" id="KW-0812">Transmembrane</keyword>
<evidence type="ECO:0000256" key="2">
    <source>
        <dbReference type="SAM" id="Phobius"/>
    </source>
</evidence>
<comment type="caution">
    <text evidence="4">The sequence shown here is derived from an EMBL/GenBank/DDBJ whole genome shotgun (WGS) entry which is preliminary data.</text>
</comment>
<feature type="transmembrane region" description="Helical" evidence="2">
    <location>
        <begin position="101"/>
        <end position="127"/>
    </location>
</feature>
<evidence type="ECO:0000256" key="1">
    <source>
        <dbReference type="SAM" id="Coils"/>
    </source>
</evidence>
<protein>
    <submittedName>
        <fullName evidence="4">Uncharacterized protein</fullName>
    </submittedName>
</protein>